<evidence type="ECO:0000256" key="2">
    <source>
        <dbReference type="ARBA" id="ARBA00004496"/>
    </source>
</evidence>
<dbReference type="HAMAP" id="MF_00104">
    <property type="entry name" value="RNase_III"/>
    <property type="match status" value="1"/>
</dbReference>
<evidence type="ECO:0000256" key="4">
    <source>
        <dbReference type="ARBA" id="ARBA00011738"/>
    </source>
</evidence>
<evidence type="ECO:0000259" key="18">
    <source>
        <dbReference type="PROSITE" id="PS50142"/>
    </source>
</evidence>
<dbReference type="InterPro" id="IPR000999">
    <property type="entry name" value="RNase_III_dom"/>
</dbReference>
<keyword evidence="5 15" id="KW-0963">Cytoplasm</keyword>
<feature type="domain" description="DRBM" evidence="17">
    <location>
        <begin position="157"/>
        <end position="227"/>
    </location>
</feature>
<keyword evidence="15" id="KW-0699">rRNA-binding</keyword>
<feature type="region of interest" description="Disordered" evidence="16">
    <location>
        <begin position="205"/>
        <end position="229"/>
    </location>
</feature>
<evidence type="ECO:0000256" key="1">
    <source>
        <dbReference type="ARBA" id="ARBA00000109"/>
    </source>
</evidence>
<comment type="cofactor">
    <cofactor evidence="15">
        <name>Mg(2+)</name>
        <dbReference type="ChEBI" id="CHEBI:18420"/>
    </cofactor>
</comment>
<evidence type="ECO:0000256" key="10">
    <source>
        <dbReference type="ARBA" id="ARBA00022723"/>
    </source>
</evidence>
<evidence type="ECO:0000256" key="13">
    <source>
        <dbReference type="ARBA" id="ARBA00022842"/>
    </source>
</evidence>
<feature type="domain" description="RNase III" evidence="18">
    <location>
        <begin position="8"/>
        <end position="130"/>
    </location>
</feature>
<dbReference type="InterPro" id="IPR011907">
    <property type="entry name" value="RNase_III"/>
</dbReference>
<dbReference type="InterPro" id="IPR036389">
    <property type="entry name" value="RNase_III_sf"/>
</dbReference>
<dbReference type="PANTHER" id="PTHR11207:SF0">
    <property type="entry name" value="RIBONUCLEASE 3"/>
    <property type="match status" value="1"/>
</dbReference>
<dbReference type="AlphaFoldDB" id="A0A432YYR2"/>
<dbReference type="Gene3D" id="1.10.1520.10">
    <property type="entry name" value="Ribonuclease III domain"/>
    <property type="match status" value="1"/>
</dbReference>
<dbReference type="Pfam" id="PF00035">
    <property type="entry name" value="dsrm"/>
    <property type="match status" value="1"/>
</dbReference>
<dbReference type="GO" id="GO:0004525">
    <property type="term" value="F:ribonuclease III activity"/>
    <property type="evidence" value="ECO:0007669"/>
    <property type="project" value="UniProtKB-UniRule"/>
</dbReference>
<dbReference type="PROSITE" id="PS50137">
    <property type="entry name" value="DS_RBD"/>
    <property type="match status" value="1"/>
</dbReference>
<evidence type="ECO:0000256" key="7">
    <source>
        <dbReference type="ARBA" id="ARBA00022664"/>
    </source>
</evidence>
<dbReference type="GO" id="GO:0005737">
    <property type="term" value="C:cytoplasm"/>
    <property type="evidence" value="ECO:0007669"/>
    <property type="project" value="UniProtKB-SubCell"/>
</dbReference>
<comment type="similarity">
    <text evidence="3">Belongs to the ribonuclease III family.</text>
</comment>
<feature type="active site" evidence="15">
    <location>
        <position position="119"/>
    </location>
</feature>
<keyword evidence="9 15" id="KW-0540">Nuclease</keyword>
<keyword evidence="20" id="KW-1185">Reference proteome</keyword>
<dbReference type="PANTHER" id="PTHR11207">
    <property type="entry name" value="RIBONUCLEASE III"/>
    <property type="match status" value="1"/>
</dbReference>
<dbReference type="Pfam" id="PF14622">
    <property type="entry name" value="Ribonucleas_3_3"/>
    <property type="match status" value="1"/>
</dbReference>
<evidence type="ECO:0000256" key="14">
    <source>
        <dbReference type="ARBA" id="ARBA00022884"/>
    </source>
</evidence>
<comment type="subunit">
    <text evidence="4 15">Homodimer.</text>
</comment>
<evidence type="ECO:0000256" key="11">
    <source>
        <dbReference type="ARBA" id="ARBA00022759"/>
    </source>
</evidence>
<dbReference type="CDD" id="cd00593">
    <property type="entry name" value="RIBOc"/>
    <property type="match status" value="1"/>
</dbReference>
<comment type="catalytic activity">
    <reaction evidence="1 15">
        <text>Endonucleolytic cleavage to 5'-phosphomonoester.</text>
        <dbReference type="EC" id="3.1.26.3"/>
    </reaction>
</comment>
<feature type="active site" evidence="15">
    <location>
        <position position="47"/>
    </location>
</feature>
<keyword evidence="8 15" id="KW-0819">tRNA processing</keyword>
<accession>A0A432YYR2</accession>
<dbReference type="CDD" id="cd10845">
    <property type="entry name" value="DSRM_RNAse_III_family"/>
    <property type="match status" value="1"/>
</dbReference>
<evidence type="ECO:0000256" key="9">
    <source>
        <dbReference type="ARBA" id="ARBA00022722"/>
    </source>
</evidence>
<keyword evidence="7 15" id="KW-0507">mRNA processing</keyword>
<dbReference type="Gene3D" id="3.30.160.20">
    <property type="match status" value="1"/>
</dbReference>
<dbReference type="GO" id="GO:0006397">
    <property type="term" value="P:mRNA processing"/>
    <property type="evidence" value="ECO:0007669"/>
    <property type="project" value="UniProtKB-UniRule"/>
</dbReference>
<feature type="binding site" evidence="15">
    <location>
        <position position="119"/>
    </location>
    <ligand>
        <name>Mg(2+)</name>
        <dbReference type="ChEBI" id="CHEBI:18420"/>
    </ligand>
</feature>
<dbReference type="FunFam" id="1.10.1520.10:FF:000001">
    <property type="entry name" value="Ribonuclease 3"/>
    <property type="match status" value="1"/>
</dbReference>
<evidence type="ECO:0000259" key="17">
    <source>
        <dbReference type="PROSITE" id="PS50137"/>
    </source>
</evidence>
<dbReference type="Proteomes" id="UP000288058">
    <property type="component" value="Unassembled WGS sequence"/>
</dbReference>
<evidence type="ECO:0000256" key="12">
    <source>
        <dbReference type="ARBA" id="ARBA00022801"/>
    </source>
</evidence>
<dbReference type="GO" id="GO:0042802">
    <property type="term" value="F:identical protein binding"/>
    <property type="evidence" value="ECO:0007669"/>
    <property type="project" value="UniProtKB-ARBA"/>
</dbReference>
<dbReference type="EC" id="3.1.26.3" evidence="15"/>
<dbReference type="GO" id="GO:0006364">
    <property type="term" value="P:rRNA processing"/>
    <property type="evidence" value="ECO:0007669"/>
    <property type="project" value="UniProtKB-UniRule"/>
</dbReference>
<keyword evidence="12 15" id="KW-0378">Hydrolase</keyword>
<dbReference type="GO" id="GO:0019843">
    <property type="term" value="F:rRNA binding"/>
    <property type="evidence" value="ECO:0007669"/>
    <property type="project" value="UniProtKB-KW"/>
</dbReference>
<reference evidence="20" key="1">
    <citation type="journal article" date="2018" name="Front. Microbiol.">
        <title>Genome-Based Analysis Reveals the Taxonomy and Diversity of the Family Idiomarinaceae.</title>
        <authorList>
            <person name="Liu Y."/>
            <person name="Lai Q."/>
            <person name="Shao Z."/>
        </authorList>
    </citation>
    <scope>NUCLEOTIDE SEQUENCE [LARGE SCALE GENOMIC DNA]</scope>
    <source>
        <strain evidence="20">R22</strain>
    </source>
</reference>
<dbReference type="SMART" id="SM00358">
    <property type="entry name" value="DSRM"/>
    <property type="match status" value="1"/>
</dbReference>
<evidence type="ECO:0000256" key="15">
    <source>
        <dbReference type="HAMAP-Rule" id="MF_00104"/>
    </source>
</evidence>
<dbReference type="SMART" id="SM00535">
    <property type="entry name" value="RIBOc"/>
    <property type="match status" value="1"/>
</dbReference>
<evidence type="ECO:0000313" key="19">
    <source>
        <dbReference type="EMBL" id="RUO68763.1"/>
    </source>
</evidence>
<keyword evidence="13 15" id="KW-0460">Magnesium</keyword>
<dbReference type="GO" id="GO:0010468">
    <property type="term" value="P:regulation of gene expression"/>
    <property type="evidence" value="ECO:0007669"/>
    <property type="project" value="TreeGrafter"/>
</dbReference>
<dbReference type="GO" id="GO:0046872">
    <property type="term" value="F:metal ion binding"/>
    <property type="evidence" value="ECO:0007669"/>
    <property type="project" value="UniProtKB-KW"/>
</dbReference>
<dbReference type="FunFam" id="3.30.160.20:FF:000003">
    <property type="entry name" value="Ribonuclease 3"/>
    <property type="match status" value="1"/>
</dbReference>
<keyword evidence="6 15" id="KW-0698">rRNA processing</keyword>
<dbReference type="SUPFAM" id="SSF69065">
    <property type="entry name" value="RNase III domain-like"/>
    <property type="match status" value="1"/>
</dbReference>
<dbReference type="GO" id="GO:0008033">
    <property type="term" value="P:tRNA processing"/>
    <property type="evidence" value="ECO:0007669"/>
    <property type="project" value="UniProtKB-KW"/>
</dbReference>
<feature type="binding site" evidence="15">
    <location>
        <position position="43"/>
    </location>
    <ligand>
        <name>Mg(2+)</name>
        <dbReference type="ChEBI" id="CHEBI:18420"/>
    </ligand>
</feature>
<evidence type="ECO:0000256" key="5">
    <source>
        <dbReference type="ARBA" id="ARBA00022490"/>
    </source>
</evidence>
<evidence type="ECO:0000256" key="16">
    <source>
        <dbReference type="SAM" id="MobiDB-lite"/>
    </source>
</evidence>
<keyword evidence="10 15" id="KW-0479">Metal-binding</keyword>
<organism evidence="19 20">
    <name type="scientific">Idiomarina ramblicola</name>
    <dbReference type="NCBI Taxonomy" id="263724"/>
    <lineage>
        <taxon>Bacteria</taxon>
        <taxon>Pseudomonadati</taxon>
        <taxon>Pseudomonadota</taxon>
        <taxon>Gammaproteobacteria</taxon>
        <taxon>Alteromonadales</taxon>
        <taxon>Idiomarinaceae</taxon>
        <taxon>Idiomarina</taxon>
    </lineage>
</organism>
<gene>
    <name evidence="15" type="primary">rnc</name>
    <name evidence="19" type="ORF">CWI78_07555</name>
</gene>
<keyword evidence="14 15" id="KW-0694">RNA-binding</keyword>
<feature type="binding site" evidence="15">
    <location>
        <position position="116"/>
    </location>
    <ligand>
        <name>Mg(2+)</name>
        <dbReference type="ChEBI" id="CHEBI:18420"/>
    </ligand>
</feature>
<keyword evidence="11 15" id="KW-0255">Endonuclease</keyword>
<comment type="function">
    <text evidence="15">Digests double-stranded RNA. Involved in the processing of primary rRNA transcript to yield the immediate precursors to the large and small rRNAs (23S and 16S). Processes some mRNAs, and tRNAs when they are encoded in the rRNA operon. Processes pre-crRNA and tracrRNA of type II CRISPR loci if present in the organism.</text>
</comment>
<dbReference type="PROSITE" id="PS50142">
    <property type="entry name" value="RNASE_3_2"/>
    <property type="match status" value="1"/>
</dbReference>
<evidence type="ECO:0000256" key="6">
    <source>
        <dbReference type="ARBA" id="ARBA00022552"/>
    </source>
</evidence>
<evidence type="ECO:0000256" key="3">
    <source>
        <dbReference type="ARBA" id="ARBA00010183"/>
    </source>
</evidence>
<name>A0A432YYR2_9GAMM</name>
<dbReference type="RefSeq" id="WP_126781810.1">
    <property type="nucleotide sequence ID" value="NZ_PIQC01000005.1"/>
</dbReference>
<dbReference type="NCBIfam" id="TIGR02191">
    <property type="entry name" value="RNaseIII"/>
    <property type="match status" value="1"/>
</dbReference>
<comment type="caution">
    <text evidence="19">The sequence shown here is derived from an EMBL/GenBank/DDBJ whole genome shotgun (WGS) entry which is preliminary data.</text>
</comment>
<dbReference type="SUPFAM" id="SSF54768">
    <property type="entry name" value="dsRNA-binding domain-like"/>
    <property type="match status" value="1"/>
</dbReference>
<dbReference type="GO" id="GO:0003725">
    <property type="term" value="F:double-stranded RNA binding"/>
    <property type="evidence" value="ECO:0007669"/>
    <property type="project" value="TreeGrafter"/>
</dbReference>
<proteinExistence type="inferred from homology"/>
<sequence length="229" mass="25047">MSLPKPPLTELEKIVGHSFEQQDLLSQAMTHRSASSTHNERLEFLGDSILGLVIAEALYHKFPKVAEGDLSRMRAAIVCGRSLAKLGKKMGLGDFLSLGQGELKSGGYRRESILADAVEAIIGAIYLDSNMDTIRQVILNWFESQLTQIEPGTSQKDPKTRLQELLQSRQKPLPEYDVVATQGQAHNQQFTVNCSVEGIEGAFKGTGTSRRKAEQAAATAALEHLQESA</sequence>
<comment type="subcellular location">
    <subcellularLocation>
        <location evidence="2 15">Cytoplasm</location>
    </subcellularLocation>
</comment>
<dbReference type="EMBL" id="PIQC01000005">
    <property type="protein sequence ID" value="RUO68763.1"/>
    <property type="molecule type" value="Genomic_DNA"/>
</dbReference>
<protein>
    <recommendedName>
        <fullName evidence="15">Ribonuclease 3</fullName>
        <ecNumber evidence="15">3.1.26.3</ecNumber>
    </recommendedName>
    <alternativeName>
        <fullName evidence="15">Ribonuclease III</fullName>
        <shortName evidence="15">RNase III</shortName>
    </alternativeName>
</protein>
<evidence type="ECO:0000313" key="20">
    <source>
        <dbReference type="Proteomes" id="UP000288058"/>
    </source>
</evidence>
<dbReference type="OrthoDB" id="9805026at2"/>
<dbReference type="PROSITE" id="PS00517">
    <property type="entry name" value="RNASE_3_1"/>
    <property type="match status" value="1"/>
</dbReference>
<dbReference type="InterPro" id="IPR014720">
    <property type="entry name" value="dsRBD_dom"/>
</dbReference>
<evidence type="ECO:0000256" key="8">
    <source>
        <dbReference type="ARBA" id="ARBA00022694"/>
    </source>
</evidence>